<dbReference type="EMBL" id="CCXS01000001">
    <property type="protein sequence ID" value="CEG22195.1"/>
    <property type="molecule type" value="Genomic_DNA"/>
</dbReference>
<dbReference type="STRING" id="1499687.BN1080_01117"/>
<organism evidence="1 2">
    <name type="scientific">Planococcus massiliensis</name>
    <dbReference type="NCBI Taxonomy" id="1499687"/>
    <lineage>
        <taxon>Bacteria</taxon>
        <taxon>Bacillati</taxon>
        <taxon>Bacillota</taxon>
        <taxon>Bacilli</taxon>
        <taxon>Bacillales</taxon>
        <taxon>Caryophanaceae</taxon>
        <taxon>Planococcus</taxon>
    </lineage>
</organism>
<proteinExistence type="predicted"/>
<reference evidence="1 2" key="1">
    <citation type="submission" date="2014-09" db="EMBL/GenBank/DDBJ databases">
        <authorList>
            <person name="Urmite Genomes Urmite Genomes"/>
        </authorList>
    </citation>
    <scope>NUCLEOTIDE SEQUENCE [LARGE SCALE GENOMIC DNA]</scope>
    <source>
        <strain evidence="1 2">ES2</strain>
    </source>
</reference>
<sequence length="159" mass="18733">MRYLQYKGLVEREYKKSLRKVMHELCVEEGLTASEGAKKLGIAKEVFSYWQRYYRLEPRQMLFDETVNGLESLQELYAVDAEAVDFSKPLQYEKEESIKGLEELIERMIGYYKFLHYKTEGLAAETANLPLYEFSYGVVERYRSGELLREVKEKAVAEK</sequence>
<name>A0A098EK22_9BACL</name>
<keyword evidence="2" id="KW-1185">Reference proteome</keyword>
<dbReference type="AlphaFoldDB" id="A0A098EK22"/>
<dbReference type="RefSeq" id="WP_052650914.1">
    <property type="nucleotide sequence ID" value="NZ_CCXS01000001.1"/>
</dbReference>
<gene>
    <name evidence="1" type="ORF">BN1080_01117</name>
</gene>
<dbReference type="Proteomes" id="UP000043699">
    <property type="component" value="Unassembled WGS sequence"/>
</dbReference>
<evidence type="ECO:0000313" key="2">
    <source>
        <dbReference type="Proteomes" id="UP000043699"/>
    </source>
</evidence>
<evidence type="ECO:0000313" key="1">
    <source>
        <dbReference type="EMBL" id="CEG22195.1"/>
    </source>
</evidence>
<dbReference type="OrthoDB" id="2967073at2"/>
<protein>
    <submittedName>
        <fullName evidence="1">Uncharacterized protein</fullName>
    </submittedName>
</protein>
<accession>A0A098EK22</accession>